<dbReference type="InterPro" id="IPR003445">
    <property type="entry name" value="Cat_transpt"/>
</dbReference>
<name>A0ABT2TVE8_9FIRM</name>
<evidence type="ECO:0000256" key="7">
    <source>
        <dbReference type="ARBA" id="ARBA00023136"/>
    </source>
</evidence>
<feature type="transmembrane region" description="Helical" evidence="8">
    <location>
        <begin position="233"/>
        <end position="252"/>
    </location>
</feature>
<evidence type="ECO:0000256" key="8">
    <source>
        <dbReference type="SAM" id="Phobius"/>
    </source>
</evidence>
<feature type="transmembrane region" description="Helical" evidence="8">
    <location>
        <begin position="290"/>
        <end position="309"/>
    </location>
</feature>
<keyword evidence="10" id="KW-1185">Reference proteome</keyword>
<dbReference type="EMBL" id="JAOQJL010000026">
    <property type="protein sequence ID" value="MCU6766220.1"/>
    <property type="molecule type" value="Genomic_DNA"/>
</dbReference>
<evidence type="ECO:0000256" key="6">
    <source>
        <dbReference type="ARBA" id="ARBA00023065"/>
    </source>
</evidence>
<keyword evidence="3" id="KW-1003">Cell membrane</keyword>
<feature type="transmembrane region" description="Helical" evidence="8">
    <location>
        <begin position="39"/>
        <end position="61"/>
    </location>
</feature>
<dbReference type="PANTHER" id="PTHR32024">
    <property type="entry name" value="TRK SYSTEM POTASSIUM UPTAKE PROTEIN TRKG-RELATED"/>
    <property type="match status" value="1"/>
</dbReference>
<dbReference type="PANTHER" id="PTHR32024:SF1">
    <property type="entry name" value="KTR SYSTEM POTASSIUM UPTAKE PROTEIN B"/>
    <property type="match status" value="1"/>
</dbReference>
<sequence>MKTAQIIALSFAGVIFVGGFFLWLPFCTAPGESTSFADALFTATTSVCVTGLVTVTTATHWSTIGKAAILLLIQIGGIGVVSLASMLFIGLHKKISLRNRRLIKESYNLDQMSGLVKVVRKTVLCILVAEGTGAVLYAFCFVPQFGFRKGMVHAVFTAVSAFCNAGIDLLGETSLAPYQGNVLVNLTTMALIISSGLGFIVWWDIWEKIKKAKQNHKLSVKKVYATLRLQSKLVLKTTLILVIGGTLLIFLFERNNPDTFAGMSTGRQLLASAFQSVTTRTAGFFTTDQAAFTNATFVLCLVLMLIGGSPMGTAGGIKTTTIAVLVLSIRANLRGDKDVESHNRKIRSSYIRSALVVAGMSLLVLLIMIMLLAVAMPQADLMDVIYELTSALGTVGLSRGLTPHLSLAGKYIVMLTMYLGRIGPLTLGAAVVAREQRRSENIHLAEEDVMIG</sequence>
<evidence type="ECO:0000256" key="3">
    <source>
        <dbReference type="ARBA" id="ARBA00022475"/>
    </source>
</evidence>
<keyword evidence="2" id="KW-0813">Transport</keyword>
<evidence type="ECO:0000313" key="10">
    <source>
        <dbReference type="Proteomes" id="UP001652409"/>
    </source>
</evidence>
<comment type="subcellular location">
    <subcellularLocation>
        <location evidence="1">Cell membrane</location>
        <topology evidence="1">Multi-pass membrane protein</topology>
    </subcellularLocation>
</comment>
<keyword evidence="4 8" id="KW-0812">Transmembrane</keyword>
<feature type="transmembrane region" description="Helical" evidence="8">
    <location>
        <begin position="182"/>
        <end position="203"/>
    </location>
</feature>
<feature type="transmembrane region" description="Helical" evidence="8">
    <location>
        <begin position="6"/>
        <end position="27"/>
    </location>
</feature>
<proteinExistence type="predicted"/>
<dbReference type="Pfam" id="PF02386">
    <property type="entry name" value="TrkH"/>
    <property type="match status" value="1"/>
</dbReference>
<evidence type="ECO:0000256" key="5">
    <source>
        <dbReference type="ARBA" id="ARBA00022989"/>
    </source>
</evidence>
<keyword evidence="6" id="KW-0406">Ion transport</keyword>
<comment type="caution">
    <text evidence="9">The sequence shown here is derived from an EMBL/GenBank/DDBJ whole genome shotgun (WGS) entry which is preliminary data.</text>
</comment>
<evidence type="ECO:0000313" key="9">
    <source>
        <dbReference type="EMBL" id="MCU6766220.1"/>
    </source>
</evidence>
<feature type="transmembrane region" description="Helical" evidence="8">
    <location>
        <begin position="67"/>
        <end position="91"/>
    </location>
</feature>
<organism evidence="9 10">
    <name type="scientific">Blautia ammoniilytica</name>
    <dbReference type="NCBI Taxonomy" id="2981782"/>
    <lineage>
        <taxon>Bacteria</taxon>
        <taxon>Bacillati</taxon>
        <taxon>Bacillota</taxon>
        <taxon>Clostridia</taxon>
        <taxon>Lachnospirales</taxon>
        <taxon>Lachnospiraceae</taxon>
        <taxon>Blautia</taxon>
    </lineage>
</organism>
<keyword evidence="5 8" id="KW-1133">Transmembrane helix</keyword>
<dbReference type="RefSeq" id="WP_244092972.1">
    <property type="nucleotide sequence ID" value="NZ_JAOQJL010000026.1"/>
</dbReference>
<feature type="transmembrane region" description="Helical" evidence="8">
    <location>
        <begin position="354"/>
        <end position="376"/>
    </location>
</feature>
<evidence type="ECO:0000256" key="1">
    <source>
        <dbReference type="ARBA" id="ARBA00004651"/>
    </source>
</evidence>
<reference evidence="9 10" key="1">
    <citation type="journal article" date="2021" name="ISME Commun">
        <title>Automated analysis of genomic sequences facilitates high-throughput and comprehensive description of bacteria.</title>
        <authorList>
            <person name="Hitch T.C.A."/>
        </authorList>
    </citation>
    <scope>NUCLEOTIDE SEQUENCE [LARGE SCALE GENOMIC DNA]</scope>
    <source>
        <strain evidence="9 10">Sanger_23</strain>
    </source>
</reference>
<keyword evidence="7 8" id="KW-0472">Membrane</keyword>
<dbReference type="Proteomes" id="UP001652409">
    <property type="component" value="Unassembled WGS sequence"/>
</dbReference>
<feature type="transmembrane region" description="Helical" evidence="8">
    <location>
        <begin position="122"/>
        <end position="145"/>
    </location>
</feature>
<evidence type="ECO:0000256" key="4">
    <source>
        <dbReference type="ARBA" id="ARBA00022692"/>
    </source>
</evidence>
<accession>A0ABT2TVE8</accession>
<gene>
    <name evidence="9" type="ORF">OCV61_12475</name>
</gene>
<feature type="transmembrane region" description="Helical" evidence="8">
    <location>
        <begin position="151"/>
        <end position="170"/>
    </location>
</feature>
<evidence type="ECO:0000256" key="2">
    <source>
        <dbReference type="ARBA" id="ARBA00022448"/>
    </source>
</evidence>
<protein>
    <submittedName>
        <fullName evidence="9">Potassium transporter KtrB</fullName>
    </submittedName>
</protein>
<feature type="transmembrane region" description="Helical" evidence="8">
    <location>
        <begin position="411"/>
        <end position="433"/>
    </location>
</feature>